<protein>
    <submittedName>
        <fullName evidence="1">Uncharacterized protein</fullName>
    </submittedName>
</protein>
<dbReference type="EMBL" id="WNTK01026450">
    <property type="protein sequence ID" value="KAG9461205.1"/>
    <property type="molecule type" value="Genomic_DNA"/>
</dbReference>
<keyword evidence="2" id="KW-1185">Reference proteome</keyword>
<gene>
    <name evidence="1" type="ORF">GDO78_017689</name>
</gene>
<organism evidence="1 2">
    <name type="scientific">Eleutherodactylus coqui</name>
    <name type="common">Puerto Rican coqui</name>
    <dbReference type="NCBI Taxonomy" id="57060"/>
    <lineage>
        <taxon>Eukaryota</taxon>
        <taxon>Metazoa</taxon>
        <taxon>Chordata</taxon>
        <taxon>Craniata</taxon>
        <taxon>Vertebrata</taxon>
        <taxon>Euteleostomi</taxon>
        <taxon>Amphibia</taxon>
        <taxon>Batrachia</taxon>
        <taxon>Anura</taxon>
        <taxon>Neobatrachia</taxon>
        <taxon>Hyloidea</taxon>
        <taxon>Eleutherodactylidae</taxon>
        <taxon>Eleutherodactylinae</taxon>
        <taxon>Eleutherodactylus</taxon>
        <taxon>Eleutherodactylus</taxon>
    </lineage>
</organism>
<accession>A0A8J6BDU0</accession>
<proteinExistence type="predicted"/>
<sequence>MPCVKAASSFIQVALYPIRVFVGQQSVCLHPVPMLCCPEIILWDSRALAFSVADRVQPDNSASEAKNFPLLHNRVQVKKIPINYKSWS</sequence>
<reference evidence="1" key="1">
    <citation type="thesis" date="2020" institute="ProQuest LLC" country="789 East Eisenhower Parkway, Ann Arbor, MI, USA">
        <title>Comparative Genomics and Chromosome Evolution.</title>
        <authorList>
            <person name="Mudd A.B."/>
        </authorList>
    </citation>
    <scope>NUCLEOTIDE SEQUENCE</scope>
    <source>
        <strain evidence="1">HN-11 Male</strain>
        <tissue evidence="1">Kidney and liver</tissue>
    </source>
</reference>
<name>A0A8J6BDU0_ELECQ</name>
<evidence type="ECO:0000313" key="1">
    <source>
        <dbReference type="EMBL" id="KAG9461205.1"/>
    </source>
</evidence>
<dbReference type="Proteomes" id="UP000770717">
    <property type="component" value="Unassembled WGS sequence"/>
</dbReference>
<comment type="caution">
    <text evidence="1">The sequence shown here is derived from an EMBL/GenBank/DDBJ whole genome shotgun (WGS) entry which is preliminary data.</text>
</comment>
<evidence type="ECO:0000313" key="2">
    <source>
        <dbReference type="Proteomes" id="UP000770717"/>
    </source>
</evidence>
<dbReference type="AlphaFoldDB" id="A0A8J6BDU0"/>